<dbReference type="RefSeq" id="WP_126658329.1">
    <property type="nucleotide sequence ID" value="NZ_RYYR01000007.1"/>
</dbReference>
<feature type="domain" description="Glycosyl hydrolase family 13 catalytic" evidence="3">
    <location>
        <begin position="41"/>
        <end position="356"/>
    </location>
</feature>
<dbReference type="InterPro" id="IPR017853">
    <property type="entry name" value="GH"/>
</dbReference>
<dbReference type="Pfam" id="PF22026">
    <property type="entry name" value="Alpha-amylase_C_2"/>
    <property type="match status" value="1"/>
</dbReference>
<keyword evidence="1" id="KW-0472">Membrane</keyword>
<keyword evidence="1" id="KW-1133">Transmembrane helix</keyword>
<dbReference type="SMART" id="SM00642">
    <property type="entry name" value="Aamy"/>
    <property type="match status" value="1"/>
</dbReference>
<feature type="chain" id="PRO_5018645560" evidence="2">
    <location>
        <begin position="29"/>
        <end position="486"/>
    </location>
</feature>
<feature type="transmembrane region" description="Helical" evidence="1">
    <location>
        <begin position="455"/>
        <end position="474"/>
    </location>
</feature>
<evidence type="ECO:0000256" key="2">
    <source>
        <dbReference type="SAM" id="SignalP"/>
    </source>
</evidence>
<dbReference type="Gene3D" id="2.60.40.1180">
    <property type="entry name" value="Golgi alpha-mannosidase II"/>
    <property type="match status" value="1"/>
</dbReference>
<dbReference type="GO" id="GO:0016829">
    <property type="term" value="F:lyase activity"/>
    <property type="evidence" value="ECO:0007669"/>
    <property type="project" value="UniProtKB-KW"/>
</dbReference>
<dbReference type="SUPFAM" id="SSF51445">
    <property type="entry name" value="(Trans)glycosidases"/>
    <property type="match status" value="1"/>
</dbReference>
<dbReference type="GO" id="GO:0005975">
    <property type="term" value="P:carbohydrate metabolic process"/>
    <property type="evidence" value="ECO:0007669"/>
    <property type="project" value="InterPro"/>
</dbReference>
<dbReference type="AlphaFoldDB" id="A0A3S0RK82"/>
<evidence type="ECO:0000259" key="3">
    <source>
        <dbReference type="SMART" id="SM00642"/>
    </source>
</evidence>
<keyword evidence="2" id="KW-0732">Signal</keyword>
<dbReference type="InterPro" id="IPR006047">
    <property type="entry name" value="GH13_cat_dom"/>
</dbReference>
<keyword evidence="5" id="KW-1185">Reference proteome</keyword>
<dbReference type="InterPro" id="IPR054174">
    <property type="entry name" value="Alpha-amylase-like_C"/>
</dbReference>
<evidence type="ECO:0000313" key="4">
    <source>
        <dbReference type="EMBL" id="RUL54253.1"/>
    </source>
</evidence>
<sequence length="486" mass="54703">MNFKKWISTIAASALIAATFTTSSVVQAEETSPIADETIYDVLVDRYFNGTNANDFKVDVNNLAEFAGGDFKGMVDQFDLISGMGFSIVSLGSIFATETYNGTMVTSYSKIEPQFGTEEEFTQLVEFVNQKKVDVMIDFPISNVSENHEWVSDPAKVNWVAETANGKVRWDLKNEEVQTALIEAVENFITTYNIGGVRLTNLDNADTSFLNKMIDAIKEAKEGIYVISNEQSDANFDATYYEETNEAFRNVYKNVDQDSSNLLTNVETFAQKEGAPTQLMIDHLNKDRFVFDVELFPPTRLKLSLATALLLPGVPVVQYGTEIAMNGEAGPESHQIYNFKTDKELVDFITNIQTLRSQSETLRRGDFKLVKNENGLLVFERSSDEERWIVIINNTGVTTRVDFTEEELGKDKEVRGMLETDVIRADDNGVYPVVIDREVVEVYQVIDEIGFNIKYLILLAIVYIVFIGFIIAVVKKSRRNKNKAAQ</sequence>
<name>A0A3S0RK82_9BACI</name>
<keyword evidence="1" id="KW-0812">Transmembrane</keyword>
<proteinExistence type="predicted"/>
<dbReference type="Proteomes" id="UP000287910">
    <property type="component" value="Unassembled WGS sequence"/>
</dbReference>
<dbReference type="InterPro" id="IPR013780">
    <property type="entry name" value="Glyco_hydro_b"/>
</dbReference>
<reference evidence="4 5" key="1">
    <citation type="submission" date="2018-12" db="EMBL/GenBank/DDBJ databases">
        <title>Lysinibacillus antri sp. nov., isolated from a cave soil.</title>
        <authorList>
            <person name="Narsing Rao M.P."/>
            <person name="Zhang H."/>
            <person name="Dong Z.-Y."/>
            <person name="Niu X.-K."/>
            <person name="Zhang K."/>
            <person name="Fang B.-Z."/>
            <person name="Kang Y.-Q."/>
            <person name="Xiao M."/>
            <person name="Li W.-J."/>
        </authorList>
    </citation>
    <scope>NUCLEOTIDE SEQUENCE [LARGE SCALE GENOMIC DNA]</scope>
    <source>
        <strain evidence="4 5">SYSU K30002</strain>
    </source>
</reference>
<protein>
    <submittedName>
        <fullName evidence="4">Alpha-amlyase</fullName>
    </submittedName>
</protein>
<organism evidence="4 5">
    <name type="scientific">Lysinibacillus antri</name>
    <dbReference type="NCBI Taxonomy" id="2498145"/>
    <lineage>
        <taxon>Bacteria</taxon>
        <taxon>Bacillati</taxon>
        <taxon>Bacillota</taxon>
        <taxon>Bacilli</taxon>
        <taxon>Bacillales</taxon>
        <taxon>Bacillaceae</taxon>
        <taxon>Lysinibacillus</taxon>
    </lineage>
</organism>
<dbReference type="EMBL" id="RYYR01000007">
    <property type="protein sequence ID" value="RUL54253.1"/>
    <property type="molecule type" value="Genomic_DNA"/>
</dbReference>
<evidence type="ECO:0000313" key="5">
    <source>
        <dbReference type="Proteomes" id="UP000287910"/>
    </source>
</evidence>
<accession>A0A3S0RK82</accession>
<evidence type="ECO:0000256" key="1">
    <source>
        <dbReference type="SAM" id="Phobius"/>
    </source>
</evidence>
<comment type="caution">
    <text evidence="4">The sequence shown here is derived from an EMBL/GenBank/DDBJ whole genome shotgun (WGS) entry which is preliminary data.</text>
</comment>
<dbReference type="Gene3D" id="3.20.20.80">
    <property type="entry name" value="Glycosidases"/>
    <property type="match status" value="1"/>
</dbReference>
<dbReference type="PANTHER" id="PTHR10357">
    <property type="entry name" value="ALPHA-AMYLASE FAMILY MEMBER"/>
    <property type="match status" value="1"/>
</dbReference>
<keyword evidence="4" id="KW-0456">Lyase</keyword>
<feature type="signal peptide" evidence="2">
    <location>
        <begin position="1"/>
        <end position="28"/>
    </location>
</feature>
<dbReference type="Pfam" id="PF00128">
    <property type="entry name" value="Alpha-amylase"/>
    <property type="match status" value="1"/>
</dbReference>
<dbReference type="SUPFAM" id="SSF51011">
    <property type="entry name" value="Glycosyl hydrolase domain"/>
    <property type="match status" value="1"/>
</dbReference>
<gene>
    <name evidence="4" type="ORF">EK386_07020</name>
</gene>